<evidence type="ECO:0000256" key="1">
    <source>
        <dbReference type="SAM" id="MobiDB-lite"/>
    </source>
</evidence>
<dbReference type="InterPro" id="IPR036322">
    <property type="entry name" value="WD40_repeat_dom_sf"/>
</dbReference>
<evidence type="ECO:0000259" key="2">
    <source>
        <dbReference type="Pfam" id="PF21719"/>
    </source>
</evidence>
<feature type="domain" description="MIOS-like alpha-solenoid" evidence="2">
    <location>
        <begin position="513"/>
        <end position="751"/>
    </location>
</feature>
<name>A0AAD9ZD15_9LECA</name>
<feature type="compositionally biased region" description="Low complexity" evidence="1">
    <location>
        <begin position="1035"/>
        <end position="1052"/>
    </location>
</feature>
<dbReference type="InterPro" id="IPR015943">
    <property type="entry name" value="WD40/YVTN_repeat-like_dom_sf"/>
</dbReference>
<organism evidence="3 4">
    <name type="scientific">Lepraria neglecta</name>
    <dbReference type="NCBI Taxonomy" id="209136"/>
    <lineage>
        <taxon>Eukaryota</taxon>
        <taxon>Fungi</taxon>
        <taxon>Dikarya</taxon>
        <taxon>Ascomycota</taxon>
        <taxon>Pezizomycotina</taxon>
        <taxon>Lecanoromycetes</taxon>
        <taxon>OSLEUM clade</taxon>
        <taxon>Lecanoromycetidae</taxon>
        <taxon>Lecanorales</taxon>
        <taxon>Lecanorineae</taxon>
        <taxon>Stereocaulaceae</taxon>
        <taxon>Lepraria</taxon>
    </lineage>
</organism>
<proteinExistence type="predicted"/>
<reference evidence="3" key="1">
    <citation type="submission" date="2022-11" db="EMBL/GenBank/DDBJ databases">
        <title>Chromosomal genome sequence assembly and mating type (MAT) locus characterization of the leprose asexual lichenized fungus Lepraria neglecta (Nyl.) Erichsen.</title>
        <authorList>
            <person name="Allen J.L."/>
            <person name="Pfeffer B."/>
        </authorList>
    </citation>
    <scope>NUCLEOTIDE SEQUENCE</scope>
    <source>
        <strain evidence="3">Allen 5258</strain>
    </source>
</reference>
<protein>
    <recommendedName>
        <fullName evidence="2">MIOS-like alpha-solenoid domain-containing protein</fullName>
    </recommendedName>
</protein>
<dbReference type="PANTHER" id="PTHR16453:SF9">
    <property type="entry name" value="GATOR COMPLEX PROTEIN MIOS"/>
    <property type="match status" value="1"/>
</dbReference>
<feature type="region of interest" description="Disordered" evidence="1">
    <location>
        <begin position="990"/>
        <end position="1058"/>
    </location>
</feature>
<dbReference type="SUPFAM" id="SSF50978">
    <property type="entry name" value="WD40 repeat-like"/>
    <property type="match status" value="1"/>
</dbReference>
<dbReference type="AlphaFoldDB" id="A0AAD9ZD15"/>
<sequence length="1078" mass="120152">MEKAIRWSLSSTLSEQRFLVVDVNGRSFKRCKVEQYDGKNFQHSTQSTYSNVPPFRAFDWAPHDETLVAVGQWSGEVTVLRIDDTSSNISLPAKNQRLCNAVAFSRTGLMAAGLERVRNDFCLNIWDVNQRFPTVLSPGGGAAKPFVEPYRKFASSEAISSIKFYIAQPEVLVTGVKGRGVRIYDLRENAGSPSLHFQTTSVFNLAIDPLDENYFACAGAAKDTTIQIWDRRSGIPYTALSLGSGSEFGVQAEGPVLQYAEAFNTPKVSPQRRGSEGSDVSIWSMRYCKGKSGYLGALASNGDFKVFETKHEYSFLKEQGKAQQYPDYDILNTDRRSILTKRIHHIEHAQGETNNHEKPRVVAFDFTNLAGSKGTPCAIILRSDQSVDIVGLNGPPPALSISWRPSLIVSRVDNTITYKGESSSEDQFLANNIRIFNPSEGGTAADLLINLRKKRDTAMGNQQSDPKRSGNRDTVDSTPSSSRESHEHHVSFILPDVDKLSIAESVNYSTAARRRCIEGYLFDCKKNIGIVRDNPWLLKLWTWIDLTGAKDNAEDNGMITDTLDLSFFGVASIWNNDLDSQRASNKLSKPTYSKEVATAVEALCTRLELPEFRMTETSFPNHRRLCLHTCGLGLPYQQLEESVKKLVFEGENTKAAALAMIHDQAKLAYLALKNGKPSSVHRELAVALAGFNKGLGTTDEAWNETIQDMKENLDDPYARSILALVSYGDWHDVLAETMLPLRNRVGIALLYLNDEELTQYINDSTAESIKEGDIEGVVLTGLTEQAVPLFEKYIEKFSDTQTALLAISFTCPRYFADTRVDKWRETYRSYLNGLRLFIPRVQYDVQATKVSTPPNGKPQLAVPPRQFSLECNHCHRALDRGTANPRPEAPPPGFGTHPDKIFGDAKTGTVCPKCGLLAFYFFVFPTISLHESFPPFIYRYSYRTPREMDHRAKILSKYSRVIAKYSAMSEEWRMIFGALAHVLLNTSNTNPETPSDDSIPNIRDSAYENSHHCDERDSETDSETALAVTEEEIPSHTAAPASTPSSNAITPPYAKTEKNLSHGDYACKLLLADMDSSE</sequence>
<dbReference type="InterPro" id="IPR049092">
    <property type="entry name" value="MIOS_a-sol"/>
</dbReference>
<evidence type="ECO:0000313" key="3">
    <source>
        <dbReference type="EMBL" id="KAK3174058.1"/>
    </source>
</evidence>
<dbReference type="Gene3D" id="2.130.10.10">
    <property type="entry name" value="YVTN repeat-like/Quinoprotein amine dehydrogenase"/>
    <property type="match status" value="1"/>
</dbReference>
<evidence type="ECO:0000313" key="4">
    <source>
        <dbReference type="Proteomes" id="UP001276659"/>
    </source>
</evidence>
<dbReference type="InterPro" id="IPR037593">
    <property type="entry name" value="MIOS/Sea4"/>
</dbReference>
<gene>
    <name evidence="3" type="ORF">OEA41_001302</name>
</gene>
<dbReference type="Proteomes" id="UP001276659">
    <property type="component" value="Unassembled WGS sequence"/>
</dbReference>
<accession>A0AAD9ZD15</accession>
<feature type="region of interest" description="Disordered" evidence="1">
    <location>
        <begin position="456"/>
        <end position="489"/>
    </location>
</feature>
<comment type="caution">
    <text evidence="3">The sequence shown here is derived from an EMBL/GenBank/DDBJ whole genome shotgun (WGS) entry which is preliminary data.</text>
</comment>
<feature type="compositionally biased region" description="Basic and acidic residues" evidence="1">
    <location>
        <begin position="465"/>
        <end position="475"/>
    </location>
</feature>
<dbReference type="EMBL" id="JASNWA010000006">
    <property type="protein sequence ID" value="KAK3174058.1"/>
    <property type="molecule type" value="Genomic_DNA"/>
</dbReference>
<dbReference type="Pfam" id="PF21719">
    <property type="entry name" value="MIOS_a-sol"/>
    <property type="match status" value="1"/>
</dbReference>
<dbReference type="GO" id="GO:0005737">
    <property type="term" value="C:cytoplasm"/>
    <property type="evidence" value="ECO:0007669"/>
    <property type="project" value="TreeGrafter"/>
</dbReference>
<dbReference type="GO" id="GO:1904263">
    <property type="term" value="P:positive regulation of TORC1 signaling"/>
    <property type="evidence" value="ECO:0007669"/>
    <property type="project" value="TreeGrafter"/>
</dbReference>
<keyword evidence="4" id="KW-1185">Reference proteome</keyword>
<feature type="compositionally biased region" description="Basic and acidic residues" evidence="1">
    <location>
        <begin position="1005"/>
        <end position="1015"/>
    </location>
</feature>
<dbReference type="PANTHER" id="PTHR16453">
    <property type="entry name" value="WD40 DOMAIN-CONTAINING PROTEIN MIO FAMILY MEMBER"/>
    <property type="match status" value="1"/>
</dbReference>